<protein>
    <submittedName>
        <fullName evidence="1">Uncharacterized protein</fullName>
    </submittedName>
</protein>
<sequence>MVLGPIQRISVKPEVFLDRLKIKRMQGIEPLDAQFGQEPKKTLPDELHTDFFGEVSLPINPGFEHQPAFDSKAARRLTKEWLFEMVEEQL</sequence>
<evidence type="ECO:0000313" key="2">
    <source>
        <dbReference type="Proteomes" id="UP000019464"/>
    </source>
</evidence>
<dbReference type="Proteomes" id="UP000019464">
    <property type="component" value="Unassembled WGS sequence"/>
</dbReference>
<evidence type="ECO:0000313" key="1">
    <source>
        <dbReference type="EMBL" id="EXJ09580.1"/>
    </source>
</evidence>
<dbReference type="EMBL" id="AONB01000022">
    <property type="protein sequence ID" value="EXJ09580.1"/>
    <property type="molecule type" value="Genomic_DNA"/>
</dbReference>
<comment type="caution">
    <text evidence="1">The sequence shown here is derived from an EMBL/GenBank/DDBJ whole genome shotgun (WGS) entry which is preliminary data.</text>
</comment>
<organism evidence="1 2">
    <name type="scientific">Nitrincola nitratireducens</name>
    <dbReference type="NCBI Taxonomy" id="1229521"/>
    <lineage>
        <taxon>Bacteria</taxon>
        <taxon>Pseudomonadati</taxon>
        <taxon>Pseudomonadota</taxon>
        <taxon>Gammaproteobacteria</taxon>
        <taxon>Oceanospirillales</taxon>
        <taxon>Oceanospirillaceae</taxon>
        <taxon>Nitrincola</taxon>
    </lineage>
</organism>
<reference evidence="1 2" key="2">
    <citation type="journal article" date="2015" name="Syst. Appl. Microbiol.">
        <title>Nitrincola nitratireducens sp. nov. isolated from a haloalkaline crater lake.</title>
        <authorList>
            <person name="Singh A."/>
            <person name="Vaidya B."/>
            <person name="Tanuku N.R."/>
            <person name="Pinnaka A.K."/>
        </authorList>
    </citation>
    <scope>NUCLEOTIDE SEQUENCE [LARGE SCALE GENOMIC DNA]</scope>
    <source>
        <strain evidence="1 2">AK23</strain>
    </source>
</reference>
<dbReference type="AlphaFoldDB" id="W9VFW3"/>
<keyword evidence="2" id="KW-1185">Reference proteome</keyword>
<proteinExistence type="predicted"/>
<gene>
    <name evidence="1" type="ORF">D791_03422</name>
</gene>
<accession>W9VFW3</accession>
<reference evidence="2" key="1">
    <citation type="submission" date="2012-11" db="EMBL/GenBank/DDBJ databases">
        <authorList>
            <person name="Singh A."/>
            <person name="Pinnaka A.K."/>
            <person name="Vaidya B."/>
        </authorList>
    </citation>
    <scope>NUCLEOTIDE SEQUENCE [LARGE SCALE GENOMIC DNA]</scope>
    <source>
        <strain evidence="2">AK23</strain>
    </source>
</reference>
<name>W9VFW3_9GAMM</name>